<dbReference type="SUPFAM" id="SSF47090">
    <property type="entry name" value="PGBD-like"/>
    <property type="match status" value="1"/>
</dbReference>
<feature type="region of interest" description="Disordered" evidence="2">
    <location>
        <begin position="518"/>
        <end position="540"/>
    </location>
</feature>
<dbReference type="Pfam" id="PF01471">
    <property type="entry name" value="PG_binding_1"/>
    <property type="match status" value="1"/>
</dbReference>
<feature type="compositionally biased region" description="Low complexity" evidence="2">
    <location>
        <begin position="520"/>
        <end position="530"/>
    </location>
</feature>
<feature type="compositionally biased region" description="Low complexity" evidence="2">
    <location>
        <begin position="468"/>
        <end position="477"/>
    </location>
</feature>
<feature type="region of interest" description="Disordered" evidence="2">
    <location>
        <begin position="45"/>
        <end position="77"/>
    </location>
</feature>
<protein>
    <submittedName>
        <fullName evidence="4">Peptidoglycan-binding protein</fullName>
    </submittedName>
</protein>
<evidence type="ECO:0000259" key="3">
    <source>
        <dbReference type="Pfam" id="PF01471"/>
    </source>
</evidence>
<gene>
    <name evidence="4" type="ORF">ABOZ73_02695</name>
</gene>
<evidence type="ECO:0000313" key="4">
    <source>
        <dbReference type="EMBL" id="XDO97344.1"/>
    </source>
</evidence>
<dbReference type="Gene3D" id="1.25.40.10">
    <property type="entry name" value="Tetratricopeptide repeat domain"/>
    <property type="match status" value="1"/>
</dbReference>
<dbReference type="EMBL" id="CP158375">
    <property type="protein sequence ID" value="XDO97344.1"/>
    <property type="molecule type" value="Genomic_DNA"/>
</dbReference>
<dbReference type="InterPro" id="IPR036366">
    <property type="entry name" value="PGBDSf"/>
</dbReference>
<keyword evidence="1" id="KW-0175">Coiled coil</keyword>
<dbReference type="PANTHER" id="PTHR43628:SF1">
    <property type="entry name" value="CHITIN SYNTHASE REGULATORY FACTOR 2-RELATED"/>
    <property type="match status" value="1"/>
</dbReference>
<feature type="domain" description="Peptidoglycan binding-like" evidence="3">
    <location>
        <begin position="925"/>
        <end position="977"/>
    </location>
</feature>
<evidence type="ECO:0000256" key="1">
    <source>
        <dbReference type="SAM" id="Coils"/>
    </source>
</evidence>
<dbReference type="Pfam" id="PF08238">
    <property type="entry name" value="Sel1"/>
    <property type="match status" value="3"/>
</dbReference>
<dbReference type="InterPro" id="IPR006597">
    <property type="entry name" value="Sel1-like"/>
</dbReference>
<dbReference type="InterPro" id="IPR011990">
    <property type="entry name" value="TPR-like_helical_dom_sf"/>
</dbReference>
<accession>A0AB39KUN4</accession>
<dbReference type="Gene3D" id="1.10.101.10">
    <property type="entry name" value="PGBD-like superfamily/PGBD"/>
    <property type="match status" value="1"/>
</dbReference>
<feature type="region of interest" description="Disordered" evidence="2">
    <location>
        <begin position="455"/>
        <end position="477"/>
    </location>
</feature>
<dbReference type="InterPro" id="IPR052945">
    <property type="entry name" value="Mitotic_Regulator"/>
</dbReference>
<name>A0AB39KUN4_9CAUL</name>
<dbReference type="SUPFAM" id="SSF81901">
    <property type="entry name" value="HCP-like"/>
    <property type="match status" value="1"/>
</dbReference>
<dbReference type="SMART" id="SM00671">
    <property type="entry name" value="SEL1"/>
    <property type="match status" value="3"/>
</dbReference>
<organism evidence="4">
    <name type="scientific">Caulobacter sp. 73W</name>
    <dbReference type="NCBI Taxonomy" id="3161137"/>
    <lineage>
        <taxon>Bacteria</taxon>
        <taxon>Pseudomonadati</taxon>
        <taxon>Pseudomonadota</taxon>
        <taxon>Alphaproteobacteria</taxon>
        <taxon>Caulobacterales</taxon>
        <taxon>Caulobacteraceae</taxon>
        <taxon>Caulobacter</taxon>
    </lineage>
</organism>
<dbReference type="RefSeq" id="WP_369060502.1">
    <property type="nucleotide sequence ID" value="NZ_CP158375.1"/>
</dbReference>
<reference evidence="4" key="1">
    <citation type="submission" date="2024-06" db="EMBL/GenBank/DDBJ databases">
        <title>Caulobacter inopinatus, sp. nov.</title>
        <authorList>
            <person name="Donachie S.P."/>
        </authorList>
    </citation>
    <scope>NUCLEOTIDE SEQUENCE</scope>
    <source>
        <strain evidence="4">73W</strain>
    </source>
</reference>
<feature type="coiled-coil region" evidence="1">
    <location>
        <begin position="266"/>
        <end position="312"/>
    </location>
</feature>
<dbReference type="InterPro" id="IPR036365">
    <property type="entry name" value="PGBD-like_sf"/>
</dbReference>
<dbReference type="InterPro" id="IPR002477">
    <property type="entry name" value="Peptidoglycan-bd-like"/>
</dbReference>
<feature type="coiled-coil region" evidence="1">
    <location>
        <begin position="386"/>
        <end position="446"/>
    </location>
</feature>
<dbReference type="AlphaFoldDB" id="A0AB39KUN4"/>
<feature type="compositionally biased region" description="Basic and acidic residues" evidence="2">
    <location>
        <begin position="61"/>
        <end position="73"/>
    </location>
</feature>
<evidence type="ECO:0000256" key="2">
    <source>
        <dbReference type="SAM" id="MobiDB-lite"/>
    </source>
</evidence>
<dbReference type="PANTHER" id="PTHR43628">
    <property type="entry name" value="ACTIVATOR OF C KINASE PROTEIN 1-RELATED"/>
    <property type="match status" value="1"/>
</dbReference>
<sequence length="982" mass="104187">MSAGAPWSVKGIDPKAREIAKDLARRSGMTLGEWLNRMILEDDAPDLGDSAYGGRPQGHNVLDHPRSQRESRFDPSGYPLDEAGRIALALERLSERIEAAEARQARAVTGIDHSVRNVIARLETAERDAVAVAARFEGAISDLGQEQQRAADRLRRMELGGADAASTEAIKTLESAIGKLAGQVYEGEAKTKIALDGLKTSSGRAVDTDALVEAVVSRVAQRLEAAEAKTADALLELSASFITLDERLKAVEGGAGIGGEGLGALAADLSRRMEAARAEMTVQLEKSAGGRLNTLEASFHTLQSHVEAAERRSTGALERMGREVMSIAGAMNAKIKDVEDRNADAVEKMGAEIARVAATTDGKLARADLVQAQALERLGGEIARITERLSERIATAEQRNARAIDDVGEQVARVGERLTERQERVTSELSERIRQSEERTARLLEEAREKVDAGLQGARRRLAHPVSEAPAETPAPAPTATAFVSEGLEERAASFSEGRFSFSEVGVEDHRPPLTAQTFARPAEPVAAKPEPQPEAEPELASLFEPADPVEYEDDPLAARSPDDLGFTDEDFDAADGFIPLHESEETPDGRDLFGSGQNYLLTPEGDPEPVRVLSTREAVEQARAAARAAQSSAETRPFGLTPSGGSRSFFSGFMGSRRGGRRAGSSMQTVAFFGAGVALLGMMTTGLVLSNNSEKAGSKTDGTAPRAPLENARAAVAIASPTVAPTLAASITEDQTKAYETAVRRIEAGDATAVAPLRNIAEAGHPAAQFYMAKLYENGEGGLKANPAEARRWTERAAQGGDRKAMHNLGLYYFEGQGGQKNPAVAAEWFRKAADLGLVDSQYNLGRIYEAGFGVAQDEAEAYKWYLIAGRAGDDEARASAVRLKAKLNAQVQATAERAATGFRAAGAAAPAAAIASASTATGLVTAQKALSRLGYYQGPQDGVSSPALRLAISAYQRDQGLSTTGKADPELVARLAAFAQ</sequence>
<proteinExistence type="predicted"/>